<reference evidence="1" key="1">
    <citation type="submission" date="2021-08" db="EMBL/GenBank/DDBJ databases">
        <title>WGS assembly of Ceratopteris richardii.</title>
        <authorList>
            <person name="Marchant D.B."/>
            <person name="Chen G."/>
            <person name="Jenkins J."/>
            <person name="Shu S."/>
            <person name="Leebens-Mack J."/>
            <person name="Grimwood J."/>
            <person name="Schmutz J."/>
            <person name="Soltis P."/>
            <person name="Soltis D."/>
            <person name="Chen Z.-H."/>
        </authorList>
    </citation>
    <scope>NUCLEOTIDE SEQUENCE</scope>
    <source>
        <strain evidence="1">Whitten #5841</strain>
        <tissue evidence="1">Leaf</tissue>
    </source>
</reference>
<name>A0A8T2RQD6_CERRI</name>
<sequence>MNRSKWDLTDFENCNPPDEIRVRRHLNFAGSMTKQRPIYQCYSSSKEEKRAEKTRPSLDFHFLRLTGCNFSELLILCRYMLSVDSFFRFYYHDKCI</sequence>
<proteinExistence type="predicted"/>
<gene>
    <name evidence="1" type="ORF">KP509_25G037200</name>
</gene>
<evidence type="ECO:0000313" key="2">
    <source>
        <dbReference type="Proteomes" id="UP000825935"/>
    </source>
</evidence>
<protein>
    <submittedName>
        <fullName evidence="1">Uncharacterized protein</fullName>
    </submittedName>
</protein>
<evidence type="ECO:0000313" key="1">
    <source>
        <dbReference type="EMBL" id="KAH7298320.1"/>
    </source>
</evidence>
<dbReference type="Proteomes" id="UP000825935">
    <property type="component" value="Chromosome 25"/>
</dbReference>
<comment type="caution">
    <text evidence="1">The sequence shown here is derived from an EMBL/GenBank/DDBJ whole genome shotgun (WGS) entry which is preliminary data.</text>
</comment>
<accession>A0A8T2RQD6</accession>
<organism evidence="1 2">
    <name type="scientific">Ceratopteris richardii</name>
    <name type="common">Triangle waterfern</name>
    <dbReference type="NCBI Taxonomy" id="49495"/>
    <lineage>
        <taxon>Eukaryota</taxon>
        <taxon>Viridiplantae</taxon>
        <taxon>Streptophyta</taxon>
        <taxon>Embryophyta</taxon>
        <taxon>Tracheophyta</taxon>
        <taxon>Polypodiopsida</taxon>
        <taxon>Polypodiidae</taxon>
        <taxon>Polypodiales</taxon>
        <taxon>Pteridineae</taxon>
        <taxon>Pteridaceae</taxon>
        <taxon>Parkerioideae</taxon>
        <taxon>Ceratopteris</taxon>
    </lineage>
</organism>
<keyword evidence="2" id="KW-1185">Reference proteome</keyword>
<dbReference type="AlphaFoldDB" id="A0A8T2RQD6"/>
<dbReference type="EMBL" id="CM035430">
    <property type="protein sequence ID" value="KAH7298320.1"/>
    <property type="molecule type" value="Genomic_DNA"/>
</dbReference>